<name>A0AAU7TD22_9ACTN</name>
<dbReference type="Pfam" id="PF13930">
    <property type="entry name" value="Endonuclea_NS_2"/>
    <property type="match status" value="1"/>
</dbReference>
<accession>A0AAU7TD22</accession>
<dbReference type="EMBL" id="CP158165">
    <property type="protein sequence ID" value="XBV24725.1"/>
    <property type="molecule type" value="Genomic_DNA"/>
</dbReference>
<feature type="domain" description="Type VII secretion system protein EssD-like" evidence="1">
    <location>
        <begin position="122"/>
        <end position="240"/>
    </location>
</feature>
<dbReference type="RefSeq" id="WP_350277545.1">
    <property type="nucleotide sequence ID" value="NZ_CP158165.1"/>
</dbReference>
<evidence type="ECO:0000259" key="1">
    <source>
        <dbReference type="Pfam" id="PF13930"/>
    </source>
</evidence>
<reference evidence="2" key="1">
    <citation type="submission" date="2024-06" db="EMBL/GenBank/DDBJ databases">
        <title>Kribbella sp. strain HUAS MG21 genome sequences.</title>
        <authorList>
            <person name="Mo P."/>
        </authorList>
    </citation>
    <scope>NUCLEOTIDE SEQUENCE</scope>
    <source>
        <strain evidence="2">HUAS MG21</strain>
    </source>
</reference>
<dbReference type="InterPro" id="IPR044927">
    <property type="entry name" value="Endonuclea_NS_2"/>
</dbReference>
<evidence type="ECO:0000313" key="2">
    <source>
        <dbReference type="EMBL" id="XBV24725.1"/>
    </source>
</evidence>
<dbReference type="GO" id="GO:0004519">
    <property type="term" value="F:endonuclease activity"/>
    <property type="evidence" value="ECO:0007669"/>
    <property type="project" value="UniProtKB-KW"/>
</dbReference>
<keyword evidence="2" id="KW-0378">Hydrolase</keyword>
<proteinExistence type="predicted"/>
<gene>
    <name evidence="2" type="ORF">ABN611_40030</name>
</gene>
<keyword evidence="2" id="KW-0540">Nuclease</keyword>
<organism evidence="2">
    <name type="scientific">Kribbella sp. HUAS MG21</name>
    <dbReference type="NCBI Taxonomy" id="3160966"/>
    <lineage>
        <taxon>Bacteria</taxon>
        <taxon>Bacillati</taxon>
        <taxon>Actinomycetota</taxon>
        <taxon>Actinomycetes</taxon>
        <taxon>Propionibacteriales</taxon>
        <taxon>Kribbellaceae</taxon>
        <taxon>Kribbella</taxon>
    </lineage>
</organism>
<protein>
    <submittedName>
        <fullName evidence="2">DNA/RNA non-specific endonuclease</fullName>
    </submittedName>
</protein>
<sequence>MPSIVGYLQRLARQCRDNASFVADFSSGNPAARHAAYQLVAAAEACERAAHLAAQTPLKARAWADQMVSGGRTVAPAEVARRVAGGAAGQVEQKVVELSTTDPEHKELLSRPPPDSTIRVDKRFVYETDGAGRVVRAKATLDVVDLKHPRDTASQRALDGKLPGDHAGHLFARIFRGPIGKMNLTPMAGRSVNLSAYKRAENAWRAALEAGSEVDVQIDLVYRTDKNRPDLIAVRYAIDGVVTQQTIRNTPRRGQGSRDGSS</sequence>
<keyword evidence="2" id="KW-0255">Endonuclease</keyword>
<dbReference type="AlphaFoldDB" id="A0AAU7TD22"/>